<dbReference type="EMBL" id="KU665274">
    <property type="protein sequence ID" value="AOP02940.1"/>
    <property type="molecule type" value="Genomic_DNA"/>
</dbReference>
<sequence length="384" mass="45341">MKKKIDYMLKHSYVLLYLYRVVFSTLFRFLGVFVKTNDKLVLFSAHSRKYNDSPRVIYEAMIEDSSFSDYQLVWAVDDIYKNHIPGNHLEVKTDTFEYFLTCLRAKYWITSVNIERGLSFKKKNTIFLNTWHGIAINKMGNDVGTRNDFDWSNTNYVCYSNDSEIDIYRKAFNTRDSAMIPSGLPRNDELYTASAEKVAEIKNRLGIPLDKKVILYAPTWRDSNDLGDNYELTPPIDWKKWENELKDDYVLLLRTHSYTTKLMDVTFNDFLLNYTDYPKINDLLIITDILISDYSSIQLDYCILEKPMFCFGYDYEEYAQIRGFYYDLEKEIPNGVVRTEDDLLSRIVHINFDEQIEKTRMFKSKHVQYGGDATNTCIDLLFKK</sequence>
<dbReference type="Gene3D" id="3.40.50.12580">
    <property type="match status" value="1"/>
</dbReference>
<reference evidence="8" key="1">
    <citation type="journal article" date="2016" name="Appl. Environ. Microbiol.">
        <title>Novel capsular polysaccharide Loci and new diagnostic tools for high-throughput capsular gene typing in Streptococcus suis.</title>
        <authorList>
            <person name="Zheng H."/>
            <person name="Bai X."/>
            <person name="Xu J."/>
        </authorList>
    </citation>
    <scope>NUCLEOTIDE SEQUENCE</scope>
    <source>
        <strain evidence="8">YS443</strain>
        <strain evidence="9">YS487</strain>
    </source>
</reference>
<name>A0A1C9IF39_STRSU</name>
<dbReference type="InterPro" id="IPR043149">
    <property type="entry name" value="TagF_N"/>
</dbReference>
<dbReference type="PANTHER" id="PTHR37316:SF3">
    <property type="entry name" value="TEICHOIC ACID GLYCEROL-PHOSPHATE TRANSFERASE"/>
    <property type="match status" value="1"/>
</dbReference>
<dbReference type="GO" id="GO:0005886">
    <property type="term" value="C:plasma membrane"/>
    <property type="evidence" value="ECO:0007669"/>
    <property type="project" value="UniProtKB-SubCell"/>
</dbReference>
<keyword evidence="3" id="KW-1003">Cell membrane</keyword>
<dbReference type="SUPFAM" id="SSF53756">
    <property type="entry name" value="UDP-Glycosyltransferase/glycogen phosphorylase"/>
    <property type="match status" value="1"/>
</dbReference>
<dbReference type="InterPro" id="IPR043148">
    <property type="entry name" value="TagF_C"/>
</dbReference>
<dbReference type="Pfam" id="PF04464">
    <property type="entry name" value="Glyphos_transf"/>
    <property type="match status" value="1"/>
</dbReference>
<proteinExistence type="inferred from homology"/>
<evidence type="ECO:0000256" key="3">
    <source>
        <dbReference type="ARBA" id="ARBA00022475"/>
    </source>
</evidence>
<evidence type="ECO:0000313" key="8">
    <source>
        <dbReference type="EMBL" id="AOP02894.1"/>
    </source>
</evidence>
<dbReference type="GO" id="GO:0019350">
    <property type="term" value="P:teichoic acid biosynthetic process"/>
    <property type="evidence" value="ECO:0007669"/>
    <property type="project" value="UniProtKB-KW"/>
</dbReference>
<comment type="similarity">
    <text evidence="2">Belongs to the CDP-glycerol glycerophosphotransferase family.</text>
</comment>
<dbReference type="AlphaFoldDB" id="A0A1C9IF39"/>
<accession>A0A1C9IF39</accession>
<evidence type="ECO:0000256" key="2">
    <source>
        <dbReference type="ARBA" id="ARBA00010488"/>
    </source>
</evidence>
<keyword evidence="6 7" id="KW-0472">Membrane</keyword>
<evidence type="ECO:0000256" key="5">
    <source>
        <dbReference type="ARBA" id="ARBA00022944"/>
    </source>
</evidence>
<feature type="transmembrane region" description="Helical" evidence="7">
    <location>
        <begin position="12"/>
        <end position="34"/>
    </location>
</feature>
<dbReference type="PANTHER" id="PTHR37316">
    <property type="entry name" value="TEICHOIC ACID GLYCEROL-PHOSPHATE PRIMASE"/>
    <property type="match status" value="1"/>
</dbReference>
<gene>
    <name evidence="8" type="primary">cpsJ</name>
    <name evidence="8" type="ORF">YS443-orf9</name>
    <name evidence="9" type="ORF">YS487-orf9</name>
</gene>
<dbReference type="Gene3D" id="3.40.50.11820">
    <property type="match status" value="1"/>
</dbReference>
<evidence type="ECO:0000256" key="7">
    <source>
        <dbReference type="SAM" id="Phobius"/>
    </source>
</evidence>
<organism evidence="8">
    <name type="scientific">Streptococcus suis</name>
    <dbReference type="NCBI Taxonomy" id="1307"/>
    <lineage>
        <taxon>Bacteria</taxon>
        <taxon>Bacillati</taxon>
        <taxon>Bacillota</taxon>
        <taxon>Bacilli</taxon>
        <taxon>Lactobacillales</taxon>
        <taxon>Streptococcaceae</taxon>
        <taxon>Streptococcus</taxon>
    </lineage>
</organism>
<dbReference type="InterPro" id="IPR051612">
    <property type="entry name" value="Teichoic_Acid_Biosynth"/>
</dbReference>
<evidence type="ECO:0000313" key="9">
    <source>
        <dbReference type="EMBL" id="AOP02940.1"/>
    </source>
</evidence>
<keyword evidence="7" id="KW-1133">Transmembrane helix</keyword>
<evidence type="ECO:0000256" key="4">
    <source>
        <dbReference type="ARBA" id="ARBA00022679"/>
    </source>
</evidence>
<keyword evidence="5" id="KW-0777">Teichoic acid biosynthesis</keyword>
<evidence type="ECO:0000256" key="6">
    <source>
        <dbReference type="ARBA" id="ARBA00023136"/>
    </source>
</evidence>
<protein>
    <submittedName>
        <fullName evidence="8">Glycerophosphotransferase</fullName>
    </submittedName>
</protein>
<keyword evidence="4 8" id="KW-0808">Transferase</keyword>
<dbReference type="EMBL" id="KU665272">
    <property type="protein sequence ID" value="AOP02894.1"/>
    <property type="molecule type" value="Genomic_DNA"/>
</dbReference>
<evidence type="ECO:0000256" key="1">
    <source>
        <dbReference type="ARBA" id="ARBA00004202"/>
    </source>
</evidence>
<comment type="subcellular location">
    <subcellularLocation>
        <location evidence="1">Cell membrane</location>
        <topology evidence="1">Peripheral membrane protein</topology>
    </subcellularLocation>
</comment>
<dbReference type="InterPro" id="IPR007554">
    <property type="entry name" value="Glycerophosphate_synth"/>
</dbReference>
<keyword evidence="7" id="KW-0812">Transmembrane</keyword>
<dbReference type="GO" id="GO:0047355">
    <property type="term" value="F:CDP-glycerol glycerophosphotransferase activity"/>
    <property type="evidence" value="ECO:0007669"/>
    <property type="project" value="InterPro"/>
</dbReference>